<dbReference type="Proteomes" id="UP000247409">
    <property type="component" value="Unassembled WGS sequence"/>
</dbReference>
<dbReference type="OrthoDB" id="48306at2759"/>
<dbReference type="InterPro" id="IPR046345">
    <property type="entry name" value="TraB_PrgY-like"/>
</dbReference>
<comment type="caution">
    <text evidence="1">The sequence shown here is derived from an EMBL/GenBank/DDBJ whole genome shotgun (WGS) entry which is preliminary data.</text>
</comment>
<protein>
    <submittedName>
        <fullName evidence="1">TraB domain-containing protein</fullName>
    </submittedName>
</protein>
<keyword evidence="2" id="KW-1185">Reference proteome</keyword>
<evidence type="ECO:0000313" key="2">
    <source>
        <dbReference type="Proteomes" id="UP000247409"/>
    </source>
</evidence>
<dbReference type="InterPro" id="IPR002816">
    <property type="entry name" value="TraB/PrgY/GumN_fam"/>
</dbReference>
<evidence type="ECO:0000313" key="1">
    <source>
        <dbReference type="EMBL" id="PXF47600.1"/>
    </source>
</evidence>
<dbReference type="EMBL" id="NBIV01000022">
    <property type="protein sequence ID" value="PXF47600.1"/>
    <property type="molecule type" value="Genomic_DNA"/>
</dbReference>
<accession>A0A2V3J2H4</accession>
<gene>
    <name evidence="1" type="ORF">BWQ96_02579</name>
</gene>
<dbReference type="AlphaFoldDB" id="A0A2V3J2H4"/>
<dbReference type="Pfam" id="PF01963">
    <property type="entry name" value="TraB_PrgY_gumN"/>
    <property type="match status" value="1"/>
</dbReference>
<reference evidence="1 2" key="1">
    <citation type="journal article" date="2018" name="Mol. Biol. Evol.">
        <title>Analysis of the draft genome of the red seaweed Gracilariopsis chorda provides insights into genome size evolution in Rhodophyta.</title>
        <authorList>
            <person name="Lee J."/>
            <person name="Yang E.C."/>
            <person name="Graf L."/>
            <person name="Yang J.H."/>
            <person name="Qiu H."/>
            <person name="Zel Zion U."/>
            <person name="Chan C.X."/>
            <person name="Stephens T.G."/>
            <person name="Weber A.P.M."/>
            <person name="Boo G.H."/>
            <person name="Boo S.M."/>
            <person name="Kim K.M."/>
            <person name="Shin Y."/>
            <person name="Jung M."/>
            <person name="Lee S.J."/>
            <person name="Yim H.S."/>
            <person name="Lee J.H."/>
            <person name="Bhattacharya D."/>
            <person name="Yoon H.S."/>
        </authorList>
    </citation>
    <scope>NUCLEOTIDE SEQUENCE [LARGE SCALE GENOMIC DNA]</scope>
    <source>
        <strain evidence="1 2">SKKU-2015</strain>
        <tissue evidence="1">Whole body</tissue>
    </source>
</reference>
<dbReference type="CDD" id="cd14726">
    <property type="entry name" value="TraB_PrgY-like"/>
    <property type="match status" value="1"/>
</dbReference>
<sequence>MGWKHPGFSPSFFTTLTSTSVPSLCQKGMKWRSKSVIRCGMSLPPSLQQFGDSGVLTIVHRREDYHTKGNEPRGYLEPETIAIIGVSHLTDEKNSSAKAVTKIIEELQPDAVVVELCRSRTALLYSEQNPPDPRPPSGWRAAVQLPPVFTHLTAALMRAPLVAFVSTASPTSKPGAEFAAARDAALKCNAELVLGDRPLHCTLRRAWRALSLKERYLLFAVFLRAFFKAPRVERVQDEDLKQTIVTGVPQEKVLKKYKRLLRMVFPSLVRPLIFERDLYLAWSLKRCQAVKGKRCVVGVIGMAHVAGVLECLKADNQLRREGRTPTLRFRDLVS</sequence>
<dbReference type="PANTHER" id="PTHR21530:SF0">
    <property type="entry name" value="TRAB FAMILY PROTEIN"/>
    <property type="match status" value="1"/>
</dbReference>
<dbReference type="PANTHER" id="PTHR21530">
    <property type="entry name" value="PHEROMONE SHUTDOWN PROTEIN"/>
    <property type="match status" value="1"/>
</dbReference>
<organism evidence="1 2">
    <name type="scientific">Gracilariopsis chorda</name>
    <dbReference type="NCBI Taxonomy" id="448386"/>
    <lineage>
        <taxon>Eukaryota</taxon>
        <taxon>Rhodophyta</taxon>
        <taxon>Florideophyceae</taxon>
        <taxon>Rhodymeniophycidae</taxon>
        <taxon>Gracilariales</taxon>
        <taxon>Gracilariaceae</taxon>
        <taxon>Gracilariopsis</taxon>
    </lineage>
</organism>
<name>A0A2V3J2H4_9FLOR</name>
<proteinExistence type="predicted"/>